<comment type="caution">
    <text evidence="1">The sequence shown here is derived from an EMBL/GenBank/DDBJ whole genome shotgun (WGS) entry which is preliminary data.</text>
</comment>
<dbReference type="EMBL" id="CM026429">
    <property type="protein sequence ID" value="KAG0563214.1"/>
    <property type="molecule type" value="Genomic_DNA"/>
</dbReference>
<organism evidence="1 2">
    <name type="scientific">Ceratodon purpureus</name>
    <name type="common">Fire moss</name>
    <name type="synonym">Dicranum purpureum</name>
    <dbReference type="NCBI Taxonomy" id="3225"/>
    <lineage>
        <taxon>Eukaryota</taxon>
        <taxon>Viridiplantae</taxon>
        <taxon>Streptophyta</taxon>
        <taxon>Embryophyta</taxon>
        <taxon>Bryophyta</taxon>
        <taxon>Bryophytina</taxon>
        <taxon>Bryopsida</taxon>
        <taxon>Dicranidae</taxon>
        <taxon>Pseudoditrichales</taxon>
        <taxon>Ditrichaceae</taxon>
        <taxon>Ceratodon</taxon>
    </lineage>
</organism>
<gene>
    <name evidence="1" type="ORF">KC19_8G012600</name>
</gene>
<evidence type="ECO:0000313" key="1">
    <source>
        <dbReference type="EMBL" id="KAG0563214.1"/>
    </source>
</evidence>
<sequence length="75" mass="8404">MAELGLPFIRCISWRRFGSQYDDFLPVSHFHIGVHVSTSSAHVTSRQSVIRRSFNSNFPSTKLASTTHNTLGQLA</sequence>
<name>A0A8T0GYL2_CERPU</name>
<proteinExistence type="predicted"/>
<protein>
    <submittedName>
        <fullName evidence="1">Uncharacterized protein</fullName>
    </submittedName>
</protein>
<dbReference type="AlphaFoldDB" id="A0A8T0GYL2"/>
<evidence type="ECO:0000313" key="2">
    <source>
        <dbReference type="Proteomes" id="UP000822688"/>
    </source>
</evidence>
<dbReference type="Proteomes" id="UP000822688">
    <property type="component" value="Chromosome 8"/>
</dbReference>
<reference evidence="1" key="1">
    <citation type="submission" date="2020-06" db="EMBL/GenBank/DDBJ databases">
        <title>WGS assembly of Ceratodon purpureus strain R40.</title>
        <authorList>
            <person name="Carey S.B."/>
            <person name="Jenkins J."/>
            <person name="Shu S."/>
            <person name="Lovell J.T."/>
            <person name="Sreedasyam A."/>
            <person name="Maumus F."/>
            <person name="Tiley G.P."/>
            <person name="Fernandez-Pozo N."/>
            <person name="Barry K."/>
            <person name="Chen C."/>
            <person name="Wang M."/>
            <person name="Lipzen A."/>
            <person name="Daum C."/>
            <person name="Saski C.A."/>
            <person name="Payton A.C."/>
            <person name="Mcbreen J.C."/>
            <person name="Conrad R.E."/>
            <person name="Kollar L.M."/>
            <person name="Olsson S."/>
            <person name="Huttunen S."/>
            <person name="Landis J.B."/>
            <person name="Wickett N.J."/>
            <person name="Johnson M.G."/>
            <person name="Rensing S.A."/>
            <person name="Grimwood J."/>
            <person name="Schmutz J."/>
            <person name="Mcdaniel S.F."/>
        </authorList>
    </citation>
    <scope>NUCLEOTIDE SEQUENCE</scope>
    <source>
        <strain evidence="1">R40</strain>
    </source>
</reference>
<keyword evidence="2" id="KW-1185">Reference proteome</keyword>
<accession>A0A8T0GYL2</accession>